<dbReference type="InParanoid" id="G4YZM9"/>
<dbReference type="EMBL" id="JH159152">
    <property type="protein sequence ID" value="EGZ25797.1"/>
    <property type="molecule type" value="Genomic_DNA"/>
</dbReference>
<name>G4YZM9_PHYSP</name>
<dbReference type="PANTHER" id="PTHR33129:SF1">
    <property type="entry name" value="ATP-BINDING PROTEIN"/>
    <property type="match status" value="1"/>
</dbReference>
<protein>
    <submittedName>
        <fullName evidence="1">Uncharacterized protein</fullName>
    </submittedName>
</protein>
<evidence type="ECO:0000313" key="1">
    <source>
        <dbReference type="EMBL" id="EGZ25797.1"/>
    </source>
</evidence>
<dbReference type="KEGG" id="psoj:PHYSODRAFT_345029"/>
<accession>G4YZM9</accession>
<sequence>MEAGAAPRWVETTTREFPKKLPMQFDSKQTSYYYYALVVYLLKVENAKVVTVTGTPGIGKSVFYAYFLERYSYENEDITIITASFAKTERSSTKDQVVVFKKGKAVAVVKDVQSAMDALILETVDEAGDKLLYLCDGPPDQIPRAAQMVCFTSPSERCFDTLRKWPACPKLFMPLWDLDELQTAAEVLNFHSDTTDTQGPESIGDLIEQRYRIFGGVARECLSTDENVAKARQKEMERFIDQFPNEDNMGSLFNIAEAKVVQHGIGHYVPSSEDPAIYTLSLASEFVKRSLFERWNRLENIKRTKVFRKLQGVSDAASFCDVLFDECEKANRKASTEA</sequence>
<dbReference type="AlphaFoldDB" id="G4YZM9"/>
<gene>
    <name evidence="1" type="ORF">PHYSODRAFT_345029</name>
</gene>
<dbReference type="GeneID" id="20648680"/>
<organism evidence="1 2">
    <name type="scientific">Phytophthora sojae (strain P6497)</name>
    <name type="common">Soybean stem and root rot agent</name>
    <name type="synonym">Phytophthora megasperma f. sp. glycines</name>
    <dbReference type="NCBI Taxonomy" id="1094619"/>
    <lineage>
        <taxon>Eukaryota</taxon>
        <taxon>Sar</taxon>
        <taxon>Stramenopiles</taxon>
        <taxon>Oomycota</taxon>
        <taxon>Peronosporomycetes</taxon>
        <taxon>Peronosporales</taxon>
        <taxon>Peronosporaceae</taxon>
        <taxon>Phytophthora</taxon>
    </lineage>
</organism>
<dbReference type="InterPro" id="IPR052980">
    <property type="entry name" value="Crinkler_effector"/>
</dbReference>
<evidence type="ECO:0000313" key="2">
    <source>
        <dbReference type="Proteomes" id="UP000002640"/>
    </source>
</evidence>
<keyword evidence="2" id="KW-1185">Reference proteome</keyword>
<dbReference type="PANTHER" id="PTHR33129">
    <property type="entry name" value="PROTEIN KINASE DOMAIN-CONTAINING PROTEIN-RELATED"/>
    <property type="match status" value="1"/>
</dbReference>
<proteinExistence type="predicted"/>
<dbReference type="SUPFAM" id="SSF52540">
    <property type="entry name" value="P-loop containing nucleoside triphosphate hydrolases"/>
    <property type="match status" value="1"/>
</dbReference>
<dbReference type="InterPro" id="IPR027417">
    <property type="entry name" value="P-loop_NTPase"/>
</dbReference>
<dbReference type="RefSeq" id="XP_009521085.1">
    <property type="nucleotide sequence ID" value="XM_009522790.1"/>
</dbReference>
<dbReference type="Proteomes" id="UP000002640">
    <property type="component" value="Unassembled WGS sequence"/>
</dbReference>
<reference evidence="1 2" key="1">
    <citation type="journal article" date="2006" name="Science">
        <title>Phytophthora genome sequences uncover evolutionary origins and mechanisms of pathogenesis.</title>
        <authorList>
            <person name="Tyler B.M."/>
            <person name="Tripathy S."/>
            <person name="Zhang X."/>
            <person name="Dehal P."/>
            <person name="Jiang R.H."/>
            <person name="Aerts A."/>
            <person name="Arredondo F.D."/>
            <person name="Baxter L."/>
            <person name="Bensasson D."/>
            <person name="Beynon J.L."/>
            <person name="Chapman J."/>
            <person name="Damasceno C.M."/>
            <person name="Dorrance A.E."/>
            <person name="Dou D."/>
            <person name="Dickerman A.W."/>
            <person name="Dubchak I.L."/>
            <person name="Garbelotto M."/>
            <person name="Gijzen M."/>
            <person name="Gordon S.G."/>
            <person name="Govers F."/>
            <person name="Grunwald N.J."/>
            <person name="Huang W."/>
            <person name="Ivors K.L."/>
            <person name="Jones R.W."/>
            <person name="Kamoun S."/>
            <person name="Krampis K."/>
            <person name="Lamour K.H."/>
            <person name="Lee M.K."/>
            <person name="McDonald W.H."/>
            <person name="Medina M."/>
            <person name="Meijer H.J."/>
            <person name="Nordberg E.K."/>
            <person name="Maclean D.J."/>
            <person name="Ospina-Giraldo M.D."/>
            <person name="Morris P.F."/>
            <person name="Phuntumart V."/>
            <person name="Putnam N.H."/>
            <person name="Rash S."/>
            <person name="Rose J.K."/>
            <person name="Sakihama Y."/>
            <person name="Salamov A.A."/>
            <person name="Savidor A."/>
            <person name="Scheuring C.F."/>
            <person name="Smith B.M."/>
            <person name="Sobral B.W."/>
            <person name="Terry A."/>
            <person name="Torto-Alalibo T.A."/>
            <person name="Win J."/>
            <person name="Xu Z."/>
            <person name="Zhang H."/>
            <person name="Grigoriev I.V."/>
            <person name="Rokhsar D.S."/>
            <person name="Boore J.L."/>
        </authorList>
    </citation>
    <scope>NUCLEOTIDE SEQUENCE [LARGE SCALE GENOMIC DNA]</scope>
    <source>
        <strain evidence="1 2">P6497</strain>
    </source>
</reference>